<sequence length="229" mass="26065">MRAGKIKLARIKSAQIKHVQIKSAAALRRVCRLPLILGYLVLNCLLVSYHASADVATPDTASDATSDTALQGEKTISLLDKAGNRTEIARVIFEPVEQGSRYVLTMEREQFRDYFLSMKEMKCLEGPELWCHLAYPYEQPRIVTADDLRWLEHDLLFMFKTPKEFGANFWNGIYYKLEVVDGMIKGEAQAIDLNNLASPPDNLDEPPIGEAERDEVDTDKRWLPLIEIH</sequence>
<organism evidence="1 2">
    <name type="scientific">Neptunomonas qingdaonensis</name>
    <dbReference type="NCBI Taxonomy" id="1045558"/>
    <lineage>
        <taxon>Bacteria</taxon>
        <taxon>Pseudomonadati</taxon>
        <taxon>Pseudomonadota</taxon>
        <taxon>Gammaproteobacteria</taxon>
        <taxon>Oceanospirillales</taxon>
        <taxon>Oceanospirillaceae</taxon>
        <taxon>Neptunomonas</taxon>
    </lineage>
</organism>
<keyword evidence="2" id="KW-1185">Reference proteome</keyword>
<dbReference type="AlphaFoldDB" id="A0A1I2S183"/>
<protein>
    <submittedName>
        <fullName evidence="1">Uncharacterized protein</fullName>
    </submittedName>
</protein>
<reference evidence="2" key="1">
    <citation type="submission" date="2016-10" db="EMBL/GenBank/DDBJ databases">
        <authorList>
            <person name="Varghese N."/>
            <person name="Submissions S."/>
        </authorList>
    </citation>
    <scope>NUCLEOTIDE SEQUENCE [LARGE SCALE GENOMIC DNA]</scope>
    <source>
        <strain evidence="2">CGMCC 1.10971</strain>
    </source>
</reference>
<gene>
    <name evidence="1" type="ORF">SAMN05216175_10765</name>
</gene>
<evidence type="ECO:0000313" key="1">
    <source>
        <dbReference type="EMBL" id="SFG46582.1"/>
    </source>
</evidence>
<dbReference type="Proteomes" id="UP000198623">
    <property type="component" value="Unassembled WGS sequence"/>
</dbReference>
<proteinExistence type="predicted"/>
<evidence type="ECO:0000313" key="2">
    <source>
        <dbReference type="Proteomes" id="UP000198623"/>
    </source>
</evidence>
<dbReference type="EMBL" id="FOOU01000007">
    <property type="protein sequence ID" value="SFG46582.1"/>
    <property type="molecule type" value="Genomic_DNA"/>
</dbReference>
<dbReference type="STRING" id="1045558.SAMN05216175_10765"/>
<accession>A0A1I2S183</accession>
<name>A0A1I2S183_9GAMM</name>